<dbReference type="Proteomes" id="UP000180166">
    <property type="component" value="Chromosome"/>
</dbReference>
<feature type="signal peptide" evidence="1">
    <location>
        <begin position="1"/>
        <end position="28"/>
    </location>
</feature>
<dbReference type="KEGG" id="nsr:NS506_06145"/>
<dbReference type="EMBL" id="BBYQ01000175">
    <property type="protein sequence ID" value="GAP32712.1"/>
    <property type="molecule type" value="Genomic_DNA"/>
</dbReference>
<name>A0ABC9Z495_9NOCA</name>
<protein>
    <recommendedName>
        <fullName evidence="6">Secreted protein</fullName>
    </recommendedName>
</protein>
<evidence type="ECO:0008006" key="6">
    <source>
        <dbReference type="Google" id="ProtNLM"/>
    </source>
</evidence>
<dbReference type="AlphaFoldDB" id="A0ABC9Z495"/>
<evidence type="ECO:0000313" key="5">
    <source>
        <dbReference type="Proteomes" id="UP000180166"/>
    </source>
</evidence>
<feature type="chain" id="PRO_5044722436" description="Secreted protein" evidence="1">
    <location>
        <begin position="29"/>
        <end position="72"/>
    </location>
</feature>
<evidence type="ECO:0000313" key="4">
    <source>
        <dbReference type="Proteomes" id="UP000037179"/>
    </source>
</evidence>
<gene>
    <name evidence="2" type="ORF">NS506_06145</name>
    <name evidence="3" type="ORF">NSK11_contig00175-0009</name>
</gene>
<organism evidence="3 4">
    <name type="scientific">Nocardia seriolae</name>
    <dbReference type="NCBI Taxonomy" id="37332"/>
    <lineage>
        <taxon>Bacteria</taxon>
        <taxon>Bacillati</taxon>
        <taxon>Actinomycetota</taxon>
        <taxon>Actinomycetes</taxon>
        <taxon>Mycobacteriales</taxon>
        <taxon>Nocardiaceae</taxon>
        <taxon>Nocardia</taxon>
    </lineage>
</organism>
<accession>A0ABC9Z495</accession>
<dbReference type="Proteomes" id="UP000037179">
    <property type="component" value="Unassembled WGS sequence"/>
</dbReference>
<reference evidence="3 4" key="2">
    <citation type="journal article" date="2016" name="Genome Announc.">
        <title>Draft Genome Sequence of Erythromycin- and Oxytetracycline-Sensitive Nocardia seriolae Strain U-1 (NBRC 110359).</title>
        <authorList>
            <person name="Imajoh M."/>
            <person name="Sukeda M."/>
            <person name="Shimizu M."/>
            <person name="Yamane J."/>
            <person name="Ohnishi K."/>
            <person name="Oshima S."/>
        </authorList>
    </citation>
    <scope>NUCLEOTIDE SEQUENCE [LARGE SCALE GENOMIC DNA]</scope>
    <source>
        <strain evidence="3 4">U-1</strain>
    </source>
</reference>
<proteinExistence type="predicted"/>
<reference evidence="4" key="1">
    <citation type="submission" date="2015-07" db="EMBL/GenBank/DDBJ databases">
        <title>Nocardia seriolae U-1 whole genome shotgun sequence.</title>
        <authorList>
            <person name="Imajoh M."/>
            <person name="Fukumoto Y."/>
            <person name="Sukeda M."/>
            <person name="Yamane J."/>
            <person name="Yamasaki K."/>
            <person name="Shimizu M."/>
            <person name="Ohnishi K."/>
            <person name="Oshima S."/>
        </authorList>
    </citation>
    <scope>NUCLEOTIDE SEQUENCE [LARGE SCALE GENOMIC DNA]</scope>
    <source>
        <strain evidence="4">U-1</strain>
    </source>
</reference>
<keyword evidence="1" id="KW-0732">Signal</keyword>
<sequence length="72" mass="7093">MIHNTRRAGFVTIALAAVLVGVAGPATADTPSGSGTTGSSSMSSNIANTPLGTFWTTIVNNIGIAFGSSAPK</sequence>
<dbReference type="RefSeq" id="WP_033091117.1">
    <property type="nucleotide sequence ID" value="NZ_AP017900.1"/>
</dbReference>
<keyword evidence="4" id="KW-1185">Reference proteome</keyword>
<evidence type="ECO:0000313" key="3">
    <source>
        <dbReference type="EMBL" id="GAP32712.1"/>
    </source>
</evidence>
<dbReference type="EMBL" id="CP017839">
    <property type="protein sequence ID" value="APB00182.1"/>
    <property type="molecule type" value="Genomic_DNA"/>
</dbReference>
<evidence type="ECO:0000256" key="1">
    <source>
        <dbReference type="SAM" id="SignalP"/>
    </source>
</evidence>
<evidence type="ECO:0000313" key="2">
    <source>
        <dbReference type="EMBL" id="APB00182.1"/>
    </source>
</evidence>
<reference evidence="2 5" key="3">
    <citation type="submission" date="2016-10" db="EMBL/GenBank/DDBJ databases">
        <title>Genome sequence of Nocardia seriolae strain EM150506, isolated from Anguila japonica.</title>
        <authorList>
            <person name="Han H.-J."/>
        </authorList>
    </citation>
    <scope>NUCLEOTIDE SEQUENCE [LARGE SCALE GENOMIC DNA]</scope>
    <source>
        <strain evidence="2 5">EM150506</strain>
    </source>
</reference>